<organism evidence="7 8">
    <name type="scientific">Panagrolaimus davidi</name>
    <dbReference type="NCBI Taxonomy" id="227884"/>
    <lineage>
        <taxon>Eukaryota</taxon>
        <taxon>Metazoa</taxon>
        <taxon>Ecdysozoa</taxon>
        <taxon>Nematoda</taxon>
        <taxon>Chromadorea</taxon>
        <taxon>Rhabditida</taxon>
        <taxon>Tylenchina</taxon>
        <taxon>Panagrolaimomorpha</taxon>
        <taxon>Panagrolaimoidea</taxon>
        <taxon>Panagrolaimidae</taxon>
        <taxon>Panagrolaimus</taxon>
    </lineage>
</organism>
<name>A0A914QD79_9BILA</name>
<reference evidence="8" key="1">
    <citation type="submission" date="2022-11" db="UniProtKB">
        <authorList>
            <consortium name="WormBaseParasite"/>
        </authorList>
    </citation>
    <scope>IDENTIFICATION</scope>
</reference>
<comment type="similarity">
    <text evidence="1">Belongs to the WD repeat PWP2 family.</text>
</comment>
<dbReference type="PROSITE" id="PS00678">
    <property type="entry name" value="WD_REPEATS_1"/>
    <property type="match status" value="1"/>
</dbReference>
<evidence type="ECO:0000313" key="8">
    <source>
        <dbReference type="WBParaSite" id="PDA_v2.g29681.t1"/>
    </source>
</evidence>
<evidence type="ECO:0000256" key="1">
    <source>
        <dbReference type="ARBA" id="ARBA00010226"/>
    </source>
</evidence>
<dbReference type="InterPro" id="IPR007148">
    <property type="entry name" value="SSU_processome_Utp12"/>
</dbReference>
<evidence type="ECO:0000259" key="6">
    <source>
        <dbReference type="Pfam" id="PF04003"/>
    </source>
</evidence>
<keyword evidence="3" id="KW-0677">Repeat</keyword>
<dbReference type="GO" id="GO:0000462">
    <property type="term" value="P:maturation of SSU-rRNA from tricistronic rRNA transcript (SSU-rRNA, 5.8S rRNA, LSU-rRNA)"/>
    <property type="evidence" value="ECO:0007669"/>
    <property type="project" value="TreeGrafter"/>
</dbReference>
<dbReference type="InterPro" id="IPR011044">
    <property type="entry name" value="Quino_amine_DH_bsu"/>
</dbReference>
<dbReference type="InterPro" id="IPR001680">
    <property type="entry name" value="WD40_rpt"/>
</dbReference>
<feature type="repeat" description="WD" evidence="4">
    <location>
        <begin position="345"/>
        <end position="386"/>
    </location>
</feature>
<dbReference type="PROSITE" id="PS50294">
    <property type="entry name" value="WD_REPEATS_REGION"/>
    <property type="match status" value="1"/>
</dbReference>
<sequence>MNINYEFSDMIGSSYKNGNISFLGPHTVVSPVGNKIKVFNIKENSSWTLPVQSSFNITILEISPTGKHAFAVNEAGIGQFINLHHGTVLYRMRFGDKARVVKFSPDGKKLAVCTGGTLTIYRTTFRVNGLFNPFSISQIRKLSNEVLRTLSWSYDSRLVVCGGDDKRLWIVDATKKLANITAYGLSAHRSAIVGCYFLNEGSLDVCSVDDRGSVYVWECALTPNELIFKTGVKEADDEVDLIEYTRKSKERLTQHLEGNAYELRLTATTYNQKTHVLTVGYAHGVFLILEMPTCNVIQNMRASDFRISTLSMNEPGDWLAFGCGEGSQSQLVVWEWQSESFVLKQQSHSHSVLTAAFSPDGSLLATGAEDGKIKIWNTTSSFCIVTFTEHTAAVSAVTWTQSGKAIVSAALDGTIRCHDIKRYRNFRTMTCPRPTQLSSLVVDDSSELVVASSKELFEVYVFSMDTGDLVDNFSGHSNVISKMDIRGSNLATISLDRTLRISNIVDQSQSEAIKLASEGLDVKFSPCGKYIAALTYDSSITLFNAGDRQQIGIIDTRLDIDSSRLNGEFIKKSTSAKAKSFTCITFSPDSLLILAAGQSNYFCLYSVDDRVLIRKFMLTLNKSLDGVRLDIDYRKISEFGNLELFESSDEENDHIPGTIKRKTKLPGTSSTDMGERSYKPVMRVNAVDFNPTNRSFAVVSTEGIALYSLDNKRRFDPFDLEVDVTPLNVKQSLQREEYTRALSMSLRLNKRDLVRTVVFSIHWEKVKYIVAKLSIVYIEKLLKMFADEYQYFFSTEFHLFHKWLLAIFACHGQELKNPSVSSRQQVLASLTALQQVISTQNQQVINPISEAKSTLEFLTTARMLKKLEIYGESDEEEIEVIDIDDD</sequence>
<dbReference type="GO" id="GO:0034388">
    <property type="term" value="C:Pwp2p-containing subcomplex of 90S preribosome"/>
    <property type="evidence" value="ECO:0007669"/>
    <property type="project" value="TreeGrafter"/>
</dbReference>
<dbReference type="GO" id="GO:0032040">
    <property type="term" value="C:small-subunit processome"/>
    <property type="evidence" value="ECO:0007669"/>
    <property type="project" value="TreeGrafter"/>
</dbReference>
<dbReference type="Pfam" id="PF04003">
    <property type="entry name" value="Utp12"/>
    <property type="match status" value="1"/>
</dbReference>
<feature type="repeat" description="WD" evidence="4">
    <location>
        <begin position="387"/>
        <end position="428"/>
    </location>
</feature>
<dbReference type="Gene3D" id="2.130.10.10">
    <property type="entry name" value="YVTN repeat-like/Quinoprotein amine dehydrogenase"/>
    <property type="match status" value="3"/>
</dbReference>
<dbReference type="PANTHER" id="PTHR19858">
    <property type="entry name" value="WD40 REPEAT PROTEIN"/>
    <property type="match status" value="1"/>
</dbReference>
<dbReference type="PROSITE" id="PS50082">
    <property type="entry name" value="WD_REPEATS_2"/>
    <property type="match status" value="2"/>
</dbReference>
<evidence type="ECO:0000313" key="7">
    <source>
        <dbReference type="Proteomes" id="UP000887578"/>
    </source>
</evidence>
<feature type="region of interest" description="Disordered" evidence="5">
    <location>
        <begin position="653"/>
        <end position="674"/>
    </location>
</feature>
<evidence type="ECO:0000256" key="5">
    <source>
        <dbReference type="SAM" id="MobiDB-lite"/>
    </source>
</evidence>
<dbReference type="WBParaSite" id="PDA_v2.g29681.t1">
    <property type="protein sequence ID" value="PDA_v2.g29681.t1"/>
    <property type="gene ID" value="PDA_v2.g29681"/>
</dbReference>
<dbReference type="InterPro" id="IPR019775">
    <property type="entry name" value="WD40_repeat_CS"/>
</dbReference>
<proteinExistence type="inferred from homology"/>
<feature type="domain" description="Small-subunit processome Utp12" evidence="6">
    <location>
        <begin position="749"/>
        <end position="859"/>
    </location>
</feature>
<keyword evidence="2 4" id="KW-0853">WD repeat</keyword>
<dbReference type="PANTHER" id="PTHR19858:SF0">
    <property type="entry name" value="PERIODIC TRYPTOPHAN PROTEIN 2 HOMOLOG"/>
    <property type="match status" value="1"/>
</dbReference>
<evidence type="ECO:0000256" key="2">
    <source>
        <dbReference type="ARBA" id="ARBA00022574"/>
    </source>
</evidence>
<evidence type="ECO:0000256" key="3">
    <source>
        <dbReference type="ARBA" id="ARBA00022737"/>
    </source>
</evidence>
<dbReference type="Pfam" id="PF00400">
    <property type="entry name" value="WD40"/>
    <property type="match status" value="3"/>
</dbReference>
<dbReference type="Proteomes" id="UP000887578">
    <property type="component" value="Unplaced"/>
</dbReference>
<dbReference type="SUPFAM" id="SSF50969">
    <property type="entry name" value="YVTN repeat-like/Quinoprotein amine dehydrogenase"/>
    <property type="match status" value="1"/>
</dbReference>
<dbReference type="SUPFAM" id="SSF50978">
    <property type="entry name" value="WD40 repeat-like"/>
    <property type="match status" value="1"/>
</dbReference>
<protein>
    <recommendedName>
        <fullName evidence="6">Small-subunit processome Utp12 domain-containing protein</fullName>
    </recommendedName>
</protein>
<accession>A0A914QD79</accession>
<dbReference type="AlphaFoldDB" id="A0A914QD79"/>
<dbReference type="InterPro" id="IPR015943">
    <property type="entry name" value="WD40/YVTN_repeat-like_dom_sf"/>
</dbReference>
<dbReference type="GO" id="GO:0000028">
    <property type="term" value="P:ribosomal small subunit assembly"/>
    <property type="evidence" value="ECO:0007669"/>
    <property type="project" value="TreeGrafter"/>
</dbReference>
<dbReference type="InterPro" id="IPR027145">
    <property type="entry name" value="PWP2"/>
</dbReference>
<dbReference type="InterPro" id="IPR036322">
    <property type="entry name" value="WD40_repeat_dom_sf"/>
</dbReference>
<evidence type="ECO:0000256" key="4">
    <source>
        <dbReference type="PROSITE-ProRule" id="PRU00221"/>
    </source>
</evidence>
<dbReference type="SMART" id="SM00320">
    <property type="entry name" value="WD40"/>
    <property type="match status" value="10"/>
</dbReference>
<keyword evidence="7" id="KW-1185">Reference proteome</keyword>